<dbReference type="InterPro" id="IPR009088">
    <property type="entry name" value="TFIIA_b-brl"/>
</dbReference>
<organism evidence="5 6">
    <name type="scientific">Astathelohania contejeani</name>
    <dbReference type="NCBI Taxonomy" id="164912"/>
    <lineage>
        <taxon>Eukaryota</taxon>
        <taxon>Fungi</taxon>
        <taxon>Fungi incertae sedis</taxon>
        <taxon>Microsporidia</taxon>
        <taxon>Astathelohaniidae</taxon>
        <taxon>Astathelohania</taxon>
    </lineage>
</organism>
<dbReference type="Proteomes" id="UP001516464">
    <property type="component" value="Unassembled WGS sequence"/>
</dbReference>
<sequence length="152" mass="17958">MNYEMSRVYRDIIDTVINSLDSSQDALEIDPQLIHELRCDWTRRIQEYIEPSEPTIQHGLINRVHFQYGQKHYTNIPQVSDKIYNNTEKEFESDELGSTESEEEKDNGNFIMCLYEKVSKSKNRWRVTLKQGFLNIGNMDFAFSTAHGDLEW</sequence>
<evidence type="ECO:0000256" key="4">
    <source>
        <dbReference type="ARBA" id="ARBA00023242"/>
    </source>
</evidence>
<comment type="similarity">
    <text evidence="2">Belongs to the TFIIA subunit 1 family.</text>
</comment>
<dbReference type="InterPro" id="IPR004855">
    <property type="entry name" value="TFIIA_asu/bsu"/>
</dbReference>
<evidence type="ECO:0000256" key="1">
    <source>
        <dbReference type="ARBA" id="ARBA00004123"/>
    </source>
</evidence>
<keyword evidence="3" id="KW-0804">Transcription</keyword>
<name>A0ABQ7HWV4_9MICR</name>
<dbReference type="PANTHER" id="PTHR12694:SF8">
    <property type="entry name" value="TRANSCRIPTION INITIATION FACTOR IIA SUBUNIT 1"/>
    <property type="match status" value="1"/>
</dbReference>
<reference evidence="5 6" key="1">
    <citation type="submission" date="2019-01" db="EMBL/GenBank/DDBJ databases">
        <title>Genomes sequencing and comparative genomics of infectious freshwater microsporidia, Cucumispora dikerogammari and Thelohania contejeani.</title>
        <authorList>
            <person name="Cormier A."/>
            <person name="Giraud I."/>
            <person name="Wattier R."/>
            <person name="Teixeira M."/>
            <person name="Grandjean F."/>
            <person name="Rigaud T."/>
            <person name="Cordaux R."/>
        </authorList>
    </citation>
    <scope>NUCLEOTIDE SEQUENCE [LARGE SCALE GENOMIC DNA]</scope>
    <source>
        <strain evidence="5">T1</strain>
        <tissue evidence="5">Spores</tissue>
    </source>
</reference>
<protein>
    <submittedName>
        <fullName evidence="5">Transcription initiation factor IIA large subunit</fullName>
    </submittedName>
</protein>
<accession>A0ABQ7HWV4</accession>
<gene>
    <name evidence="5" type="primary">TOA1</name>
    <name evidence="5" type="ORF">TCON_2139</name>
</gene>
<comment type="subcellular location">
    <subcellularLocation>
        <location evidence="1">Nucleus</location>
    </subcellularLocation>
</comment>
<evidence type="ECO:0000313" key="6">
    <source>
        <dbReference type="Proteomes" id="UP001516464"/>
    </source>
</evidence>
<dbReference type="CDD" id="cd07976">
    <property type="entry name" value="TFIIA_alpha_beta_like"/>
    <property type="match status" value="1"/>
</dbReference>
<dbReference type="SUPFAM" id="SSF50784">
    <property type="entry name" value="Transcription factor IIA (TFIIA), beta-barrel domain"/>
    <property type="match status" value="1"/>
</dbReference>
<dbReference type="Gene3D" id="1.10.287.100">
    <property type="match status" value="1"/>
</dbReference>
<keyword evidence="6" id="KW-1185">Reference proteome</keyword>
<comment type="caution">
    <text evidence="5">The sequence shown here is derived from an EMBL/GenBank/DDBJ whole genome shotgun (WGS) entry which is preliminary data.</text>
</comment>
<keyword evidence="4" id="KW-0539">Nucleus</keyword>
<evidence type="ECO:0000313" key="5">
    <source>
        <dbReference type="EMBL" id="KAF7682648.1"/>
    </source>
</evidence>
<dbReference type="PANTHER" id="PTHR12694">
    <property type="entry name" value="TRANSCRIPTION INITIATION FACTOR IIA SUBUNIT 1"/>
    <property type="match status" value="1"/>
</dbReference>
<dbReference type="Pfam" id="PF03153">
    <property type="entry name" value="TFIIA"/>
    <property type="match status" value="1"/>
</dbReference>
<dbReference type="EMBL" id="SBIQ01000208">
    <property type="protein sequence ID" value="KAF7682648.1"/>
    <property type="molecule type" value="Genomic_DNA"/>
</dbReference>
<evidence type="ECO:0000256" key="3">
    <source>
        <dbReference type="ARBA" id="ARBA00023163"/>
    </source>
</evidence>
<evidence type="ECO:0000256" key="2">
    <source>
        <dbReference type="ARBA" id="ARBA00010059"/>
    </source>
</evidence>
<dbReference type="Gene3D" id="2.30.18.10">
    <property type="entry name" value="Transcription factor IIA (TFIIA), beta-barrel domain"/>
    <property type="match status" value="1"/>
</dbReference>
<proteinExistence type="inferred from homology"/>